<name>A0A941EZU2_9BACT</name>
<dbReference type="EMBL" id="JAGTAR010000002">
    <property type="protein sequence ID" value="MBR8534401.1"/>
    <property type="molecule type" value="Genomic_DNA"/>
</dbReference>
<dbReference type="Proteomes" id="UP000679220">
    <property type="component" value="Unassembled WGS sequence"/>
</dbReference>
<protein>
    <submittedName>
        <fullName evidence="1">Uncharacterized protein</fullName>
    </submittedName>
</protein>
<reference evidence="1" key="2">
    <citation type="submission" date="2021-04" db="EMBL/GenBank/DDBJ databases">
        <authorList>
            <person name="Zhang T."/>
            <person name="Zhang Y."/>
            <person name="Lu D."/>
            <person name="Zuo D."/>
            <person name="Du Z."/>
        </authorList>
    </citation>
    <scope>NUCLEOTIDE SEQUENCE</scope>
    <source>
        <strain evidence="1">JR1</strain>
    </source>
</reference>
<dbReference type="AlphaFoldDB" id="A0A941EZU2"/>
<gene>
    <name evidence="1" type="ORF">KDU71_02430</name>
</gene>
<comment type="caution">
    <text evidence="1">The sequence shown here is derived from an EMBL/GenBank/DDBJ whole genome shotgun (WGS) entry which is preliminary data.</text>
</comment>
<evidence type="ECO:0000313" key="2">
    <source>
        <dbReference type="Proteomes" id="UP000679220"/>
    </source>
</evidence>
<proteinExistence type="predicted"/>
<evidence type="ECO:0000313" key="1">
    <source>
        <dbReference type="EMBL" id="MBR8534401.1"/>
    </source>
</evidence>
<reference evidence="1" key="1">
    <citation type="journal article" date="2018" name="Int. J. Syst. Evol. Microbiol.">
        <title>Carboxylicivirga sediminis sp. nov., isolated from coastal sediment.</title>
        <authorList>
            <person name="Wang F.Q."/>
            <person name="Ren L.H."/>
            <person name="Zou R.J."/>
            <person name="Sun Y.Z."/>
            <person name="Liu X.J."/>
            <person name="Jiang F."/>
            <person name="Liu L.J."/>
        </authorList>
    </citation>
    <scope>NUCLEOTIDE SEQUENCE</scope>
    <source>
        <strain evidence="1">JR1</strain>
    </source>
</reference>
<organism evidence="1 2">
    <name type="scientific">Carboxylicivirga sediminis</name>
    <dbReference type="NCBI Taxonomy" id="2006564"/>
    <lineage>
        <taxon>Bacteria</taxon>
        <taxon>Pseudomonadati</taxon>
        <taxon>Bacteroidota</taxon>
        <taxon>Bacteroidia</taxon>
        <taxon>Marinilabiliales</taxon>
        <taxon>Marinilabiliaceae</taxon>
        <taxon>Carboxylicivirga</taxon>
    </lineage>
</organism>
<accession>A0A941EZU2</accession>
<sequence length="144" mass="16422">MAPKGQPGRTLTFYSFPAEEAKGQQAVMGGLYQRILQKSLGMNFFYAILKHNDGSDKELRTIKGNRFIEVNGRKDSSVRLVVYNASNNREVFYPDNYEHGKNHQFIIGSMQQRILNGQLNGQYKNAMFINTENDKEIARVRGNA</sequence>
<keyword evidence="2" id="KW-1185">Reference proteome</keyword>